<dbReference type="InterPro" id="IPR046487">
    <property type="entry name" value="DUF6580"/>
</dbReference>
<dbReference type="RefSeq" id="WP_223579902.1">
    <property type="nucleotide sequence ID" value="NZ_BAABFU010000003.1"/>
</dbReference>
<feature type="transmembrane region" description="Helical" evidence="1">
    <location>
        <begin position="6"/>
        <end position="24"/>
    </location>
</feature>
<dbReference type="Proteomes" id="UP001501294">
    <property type="component" value="Unassembled WGS sequence"/>
</dbReference>
<sequence>MSKLSVKTATLVIIILAIGAYRLFPHPFNVTPVMAMGLFAGTYFDRKWLGFAIPLLSMFLADIFLGFHNTMLFVYSAILIAVSIGFLLRKSVSPLKVIGASVAGSIIFFVITNFGVWAVSDYYPKTWEGLVTCYTMAIPFFQRTLLGDLFFNGVLFISYWYFAKSFGHYIIDISRVSQR</sequence>
<protein>
    <recommendedName>
        <fullName evidence="4">Rod shape-determining protein MreD</fullName>
    </recommendedName>
</protein>
<keyword evidence="1" id="KW-1133">Transmembrane helix</keyword>
<evidence type="ECO:0008006" key="4">
    <source>
        <dbReference type="Google" id="ProtNLM"/>
    </source>
</evidence>
<evidence type="ECO:0000313" key="3">
    <source>
        <dbReference type="Proteomes" id="UP001501294"/>
    </source>
</evidence>
<keyword evidence="3" id="KW-1185">Reference proteome</keyword>
<gene>
    <name evidence="2" type="ORF">GCM10023150_18500</name>
</gene>
<reference evidence="3" key="1">
    <citation type="journal article" date="2019" name="Int. J. Syst. Evol. Microbiol.">
        <title>The Global Catalogue of Microorganisms (GCM) 10K type strain sequencing project: providing services to taxonomists for standard genome sequencing and annotation.</title>
        <authorList>
            <consortium name="The Broad Institute Genomics Platform"/>
            <consortium name="The Broad Institute Genome Sequencing Center for Infectious Disease"/>
            <person name="Wu L."/>
            <person name="Ma J."/>
        </authorList>
    </citation>
    <scope>NUCLEOTIDE SEQUENCE [LARGE SCALE GENOMIC DNA]</scope>
    <source>
        <strain evidence="3">JCM 17727</strain>
    </source>
</reference>
<feature type="transmembrane region" description="Helical" evidence="1">
    <location>
        <begin position="140"/>
        <end position="162"/>
    </location>
</feature>
<proteinExistence type="predicted"/>
<evidence type="ECO:0000313" key="2">
    <source>
        <dbReference type="EMBL" id="GAA4351630.1"/>
    </source>
</evidence>
<feature type="transmembrane region" description="Helical" evidence="1">
    <location>
        <begin position="100"/>
        <end position="120"/>
    </location>
</feature>
<comment type="caution">
    <text evidence="2">The sequence shown here is derived from an EMBL/GenBank/DDBJ whole genome shotgun (WGS) entry which is preliminary data.</text>
</comment>
<organism evidence="2 3">
    <name type="scientific">Kangiella taiwanensis</name>
    <dbReference type="NCBI Taxonomy" id="1079179"/>
    <lineage>
        <taxon>Bacteria</taxon>
        <taxon>Pseudomonadati</taxon>
        <taxon>Pseudomonadota</taxon>
        <taxon>Gammaproteobacteria</taxon>
        <taxon>Kangiellales</taxon>
        <taxon>Kangiellaceae</taxon>
        <taxon>Kangiella</taxon>
    </lineage>
</organism>
<name>A0ABP8I591_9GAMM</name>
<dbReference type="EMBL" id="BAABFU010000003">
    <property type="protein sequence ID" value="GAA4351630.1"/>
    <property type="molecule type" value="Genomic_DNA"/>
</dbReference>
<dbReference type="Pfam" id="PF20221">
    <property type="entry name" value="DUF6580"/>
    <property type="match status" value="1"/>
</dbReference>
<evidence type="ECO:0000256" key="1">
    <source>
        <dbReference type="SAM" id="Phobius"/>
    </source>
</evidence>
<feature type="transmembrane region" description="Helical" evidence="1">
    <location>
        <begin position="72"/>
        <end position="88"/>
    </location>
</feature>
<keyword evidence="1" id="KW-0812">Transmembrane</keyword>
<accession>A0ABP8I591</accession>
<keyword evidence="1" id="KW-0472">Membrane</keyword>